<evidence type="ECO:0000259" key="1">
    <source>
        <dbReference type="Pfam" id="PF06985"/>
    </source>
</evidence>
<evidence type="ECO:0000313" key="2">
    <source>
        <dbReference type="EMBL" id="KAI1880909.1"/>
    </source>
</evidence>
<dbReference type="EMBL" id="JAFIMR010000002">
    <property type="protein sequence ID" value="KAI1880909.1"/>
    <property type="molecule type" value="Genomic_DNA"/>
</dbReference>
<proteinExistence type="predicted"/>
<comment type="caution">
    <text evidence="2">The sequence shown here is derived from an EMBL/GenBank/DDBJ whole genome shotgun (WGS) entry which is preliminary data.</text>
</comment>
<accession>A0A9P9WXN8</accession>
<organism evidence="2 3">
    <name type="scientific">Neoarthrinium moseri</name>
    <dbReference type="NCBI Taxonomy" id="1658444"/>
    <lineage>
        <taxon>Eukaryota</taxon>
        <taxon>Fungi</taxon>
        <taxon>Dikarya</taxon>
        <taxon>Ascomycota</taxon>
        <taxon>Pezizomycotina</taxon>
        <taxon>Sordariomycetes</taxon>
        <taxon>Xylariomycetidae</taxon>
        <taxon>Amphisphaeriales</taxon>
        <taxon>Apiosporaceae</taxon>
        <taxon>Neoarthrinium</taxon>
    </lineage>
</organism>
<sequence length="433" mass="49996">MATDSGYEYTDLDWSSRQIRLLQLRLQAGDIDSNDMSEIDCSLQTFQLADSPPFYALSYVWGTDKPAHKISINKQPFLIRSNLWVALQELYKHISRPATAKSREKTISLEQDKLWTIDEITKKADGQRGRNENGRKVEYLWVDAICINQRDPLERGHQVDMMRDIFLAADFVLSWLGLEEHGSERAIEALIDVAEGRGDNICDEALQSILTLCRRSYFERMWIVQEFILARSLFVLCGHRIFCWDDLDEVFLPPGKPYTVGLRLVQDISIRRVMRKIWGDAFEASTLYHLLSSFHGNKCSDPRDRVYALLGLISSRGGFFEPLAANYEITTRQLFCRVFRHLRIGIIGEQMGDFKRVLRMALQIPEEDGVLLDAVIWASEDYNPEIIIGGRTYWSLDRLELYKLHIEYTAQVDKAIKRFPELGEELRTSPGEA</sequence>
<feature type="domain" description="Heterokaryon incompatibility" evidence="1">
    <location>
        <begin position="54"/>
        <end position="226"/>
    </location>
</feature>
<protein>
    <recommendedName>
        <fullName evidence="1">Heterokaryon incompatibility domain-containing protein</fullName>
    </recommendedName>
</protein>
<dbReference type="PANTHER" id="PTHR24148">
    <property type="entry name" value="ANKYRIN REPEAT DOMAIN-CONTAINING PROTEIN 39 HOMOLOG-RELATED"/>
    <property type="match status" value="1"/>
</dbReference>
<dbReference type="AlphaFoldDB" id="A0A9P9WXN8"/>
<dbReference type="PANTHER" id="PTHR24148:SF73">
    <property type="entry name" value="HET DOMAIN PROTEIN (AFU_ORTHOLOGUE AFUA_8G01020)"/>
    <property type="match status" value="1"/>
</dbReference>
<reference evidence="2" key="1">
    <citation type="submission" date="2021-03" db="EMBL/GenBank/DDBJ databases">
        <title>Revisited historic fungal species revealed as producer of novel bioactive compounds through whole genome sequencing and comparative genomics.</title>
        <authorList>
            <person name="Vignolle G.A."/>
            <person name="Hochenegger N."/>
            <person name="Mach R.L."/>
            <person name="Mach-Aigner A.R."/>
            <person name="Javad Rahimi M."/>
            <person name="Salim K.A."/>
            <person name="Chan C.M."/>
            <person name="Lim L.B.L."/>
            <person name="Cai F."/>
            <person name="Druzhinina I.S."/>
            <person name="U'Ren J.M."/>
            <person name="Derntl C."/>
        </authorList>
    </citation>
    <scope>NUCLEOTIDE SEQUENCE</scope>
    <source>
        <strain evidence="2">TUCIM 5799</strain>
    </source>
</reference>
<name>A0A9P9WXN8_9PEZI</name>
<gene>
    <name evidence="2" type="ORF">JX265_001149</name>
</gene>
<dbReference type="InterPro" id="IPR010730">
    <property type="entry name" value="HET"/>
</dbReference>
<dbReference type="Pfam" id="PF06985">
    <property type="entry name" value="HET"/>
    <property type="match status" value="1"/>
</dbReference>
<keyword evidence="3" id="KW-1185">Reference proteome</keyword>
<dbReference type="InterPro" id="IPR052895">
    <property type="entry name" value="HetReg/Transcr_Mod"/>
</dbReference>
<dbReference type="Proteomes" id="UP000829685">
    <property type="component" value="Unassembled WGS sequence"/>
</dbReference>
<evidence type="ECO:0000313" key="3">
    <source>
        <dbReference type="Proteomes" id="UP000829685"/>
    </source>
</evidence>